<accession>A0A1Y0AZI6</accession>
<proteinExistence type="predicted"/>
<dbReference type="AlphaFoldDB" id="A0A1Y0AZI6"/>
<geneLocation type="mitochondrion" evidence="1"/>
<protein>
    <submittedName>
        <fullName evidence="1">Uncharacterized protein</fullName>
    </submittedName>
</protein>
<organism evidence="1">
    <name type="scientific">Utricularia reniformis</name>
    <dbReference type="NCBI Taxonomy" id="192314"/>
    <lineage>
        <taxon>Eukaryota</taxon>
        <taxon>Viridiplantae</taxon>
        <taxon>Streptophyta</taxon>
        <taxon>Embryophyta</taxon>
        <taxon>Tracheophyta</taxon>
        <taxon>Spermatophyta</taxon>
        <taxon>Magnoliopsida</taxon>
        <taxon>eudicotyledons</taxon>
        <taxon>Gunneridae</taxon>
        <taxon>Pentapetalae</taxon>
        <taxon>asterids</taxon>
        <taxon>lamiids</taxon>
        <taxon>Lamiales</taxon>
        <taxon>Lentibulariaceae</taxon>
        <taxon>Utricularia</taxon>
    </lineage>
</organism>
<keyword evidence="1" id="KW-0496">Mitochondrion</keyword>
<dbReference type="EMBL" id="KY774314">
    <property type="protein sequence ID" value="ART30577.1"/>
    <property type="molecule type" value="Genomic_DNA"/>
</dbReference>
<name>A0A1Y0AZI6_9LAMI</name>
<evidence type="ECO:0000313" key="1">
    <source>
        <dbReference type="EMBL" id="ART30577.1"/>
    </source>
</evidence>
<sequence>MIKCHTTAFIPQDRTGRIDVTKQHGIRSKGKAISSRVSTQGYRNASLCVFKAFSGMIDFPPAIVSLSR</sequence>
<gene>
    <name evidence="1" type="ORF">AEK19_MT0301</name>
</gene>
<reference evidence="1" key="1">
    <citation type="submission" date="2017-03" db="EMBL/GenBank/DDBJ databases">
        <title>The mitochondrial genome of the carnivorous plant Utricularia reniformis (Lentibulariaceae): structure, comparative analysis and evolutionary landmarks.</title>
        <authorList>
            <person name="Silva S.R."/>
            <person name="Alvarenga D.O."/>
            <person name="Michael T.P."/>
            <person name="Miranda V.F.O."/>
            <person name="Varani A.M."/>
        </authorList>
    </citation>
    <scope>NUCLEOTIDE SEQUENCE</scope>
</reference>